<evidence type="ECO:0000313" key="7">
    <source>
        <dbReference type="EMBL" id="CAD9685887.1"/>
    </source>
</evidence>
<dbReference type="GO" id="GO:0005524">
    <property type="term" value="F:ATP binding"/>
    <property type="evidence" value="ECO:0007669"/>
    <property type="project" value="UniProtKB-KW"/>
</dbReference>
<dbReference type="Pfam" id="PF00069">
    <property type="entry name" value="Pkinase"/>
    <property type="match status" value="1"/>
</dbReference>
<evidence type="ECO:0000259" key="6">
    <source>
        <dbReference type="PROSITE" id="PS50011"/>
    </source>
</evidence>
<dbReference type="Gene3D" id="1.10.510.10">
    <property type="entry name" value="Transferase(Phosphotransferase) domain 1"/>
    <property type="match status" value="1"/>
</dbReference>
<proteinExistence type="predicted"/>
<organism evidence="7">
    <name type="scientific">Rhizochromulina marina</name>
    <dbReference type="NCBI Taxonomy" id="1034831"/>
    <lineage>
        <taxon>Eukaryota</taxon>
        <taxon>Sar</taxon>
        <taxon>Stramenopiles</taxon>
        <taxon>Ochrophyta</taxon>
        <taxon>Dictyochophyceae</taxon>
        <taxon>Rhizochromulinales</taxon>
        <taxon>Rhizochromulina</taxon>
    </lineage>
</organism>
<dbReference type="SUPFAM" id="SSF56112">
    <property type="entry name" value="Protein kinase-like (PK-like)"/>
    <property type="match status" value="1"/>
</dbReference>
<accession>A0A7S2S0E5</accession>
<dbReference type="GO" id="GO:0004674">
    <property type="term" value="F:protein serine/threonine kinase activity"/>
    <property type="evidence" value="ECO:0007669"/>
    <property type="project" value="UniProtKB-KW"/>
</dbReference>
<sequence>MEYLSGGDLFFHLHRRAVRHNRYGFSERRCAGMLAEIGLAVHHLHKHSFVHRDLKIENIMVGQDGHLKIIDLGLCRRLALNEPYVLESKRAGSIMYMPRELLLHGQVGYFTDWWAFGVLAHELMTGCSPWSTLDDRQELFRQITSLRVPPPPSLSYPAANLIFRLMDHAIVQRLGSSGDFDEVQKHAFFNNQDWESISSGKADPPMHPRQVPIDLSNEYEHQNLPGVDWNLGLPMSNTKPAVSPITDIFS</sequence>
<dbReference type="PROSITE" id="PS50011">
    <property type="entry name" value="PROTEIN_KINASE_DOM"/>
    <property type="match status" value="1"/>
</dbReference>
<keyword evidence="5" id="KW-0067">ATP-binding</keyword>
<evidence type="ECO:0000256" key="3">
    <source>
        <dbReference type="ARBA" id="ARBA00022741"/>
    </source>
</evidence>
<dbReference type="EMBL" id="HBHJ01014972">
    <property type="protein sequence ID" value="CAD9685887.1"/>
    <property type="molecule type" value="Transcribed_RNA"/>
</dbReference>
<dbReference type="InterPro" id="IPR011009">
    <property type="entry name" value="Kinase-like_dom_sf"/>
</dbReference>
<evidence type="ECO:0000256" key="4">
    <source>
        <dbReference type="ARBA" id="ARBA00022777"/>
    </source>
</evidence>
<dbReference type="InterPro" id="IPR008271">
    <property type="entry name" value="Ser/Thr_kinase_AS"/>
</dbReference>
<keyword evidence="3" id="KW-0547">Nucleotide-binding</keyword>
<name>A0A7S2S0E5_9STRA</name>
<keyword evidence="2" id="KW-0808">Transferase</keyword>
<gene>
    <name evidence="7" type="ORF">RMAR1173_LOCUS9869</name>
</gene>
<dbReference type="SMART" id="SM00220">
    <property type="entry name" value="S_TKc"/>
    <property type="match status" value="1"/>
</dbReference>
<dbReference type="InterPro" id="IPR000719">
    <property type="entry name" value="Prot_kinase_dom"/>
</dbReference>
<reference evidence="7" key="1">
    <citation type="submission" date="2021-01" db="EMBL/GenBank/DDBJ databases">
        <authorList>
            <person name="Corre E."/>
            <person name="Pelletier E."/>
            <person name="Niang G."/>
            <person name="Scheremetjew M."/>
            <person name="Finn R."/>
            <person name="Kale V."/>
            <person name="Holt S."/>
            <person name="Cochrane G."/>
            <person name="Meng A."/>
            <person name="Brown T."/>
            <person name="Cohen L."/>
        </authorList>
    </citation>
    <scope>NUCLEOTIDE SEQUENCE</scope>
    <source>
        <strain evidence="7">CCMP1243</strain>
    </source>
</reference>
<dbReference type="PANTHER" id="PTHR24351">
    <property type="entry name" value="RIBOSOMAL PROTEIN S6 KINASE"/>
    <property type="match status" value="1"/>
</dbReference>
<protein>
    <recommendedName>
        <fullName evidence="6">Protein kinase domain-containing protein</fullName>
    </recommendedName>
</protein>
<dbReference type="AlphaFoldDB" id="A0A7S2S0E5"/>
<evidence type="ECO:0000256" key="5">
    <source>
        <dbReference type="ARBA" id="ARBA00022840"/>
    </source>
</evidence>
<evidence type="ECO:0000256" key="2">
    <source>
        <dbReference type="ARBA" id="ARBA00022679"/>
    </source>
</evidence>
<keyword evidence="4" id="KW-0418">Kinase</keyword>
<evidence type="ECO:0000256" key="1">
    <source>
        <dbReference type="ARBA" id="ARBA00022527"/>
    </source>
</evidence>
<feature type="domain" description="Protein kinase" evidence="6">
    <location>
        <begin position="1"/>
        <end position="189"/>
    </location>
</feature>
<keyword evidence="1" id="KW-0723">Serine/threonine-protein kinase</keyword>
<dbReference type="PROSITE" id="PS00108">
    <property type="entry name" value="PROTEIN_KINASE_ST"/>
    <property type="match status" value="1"/>
</dbReference>